<dbReference type="InterPro" id="IPR006450">
    <property type="entry name" value="Phage_HK97_gp6-like"/>
</dbReference>
<gene>
    <name evidence="1" type="ORF">SAMN05444959_102331</name>
</gene>
<name>A0A239PP35_9RHOB</name>
<dbReference type="OrthoDB" id="8478788at2"/>
<dbReference type="CDD" id="cd08054">
    <property type="entry name" value="gp6"/>
    <property type="match status" value="1"/>
</dbReference>
<keyword evidence="2" id="KW-1185">Reference proteome</keyword>
<dbReference type="InterPro" id="IPR011738">
    <property type="entry name" value="Phage_CHP"/>
</dbReference>
<dbReference type="Proteomes" id="UP000198307">
    <property type="component" value="Unassembled WGS sequence"/>
</dbReference>
<protein>
    <recommendedName>
        <fullName evidence="3">Phage gp6-like head-tail connector protein</fullName>
    </recommendedName>
</protein>
<dbReference type="RefSeq" id="WP_089343156.1">
    <property type="nucleotide sequence ID" value="NZ_CP067129.1"/>
</dbReference>
<dbReference type="Gene3D" id="1.10.3230.30">
    <property type="entry name" value="Phage gp6-like head-tail connector protein"/>
    <property type="match status" value="1"/>
</dbReference>
<organism evidence="1 2">
    <name type="scientific">Paracoccus seriniphilus</name>
    <dbReference type="NCBI Taxonomy" id="184748"/>
    <lineage>
        <taxon>Bacteria</taxon>
        <taxon>Pseudomonadati</taxon>
        <taxon>Pseudomonadota</taxon>
        <taxon>Alphaproteobacteria</taxon>
        <taxon>Rhodobacterales</taxon>
        <taxon>Paracoccaceae</taxon>
        <taxon>Paracoccus</taxon>
    </lineage>
</organism>
<reference evidence="1 2" key="1">
    <citation type="submission" date="2017-07" db="EMBL/GenBank/DDBJ databases">
        <authorList>
            <person name="Sun Z.S."/>
            <person name="Albrecht U."/>
            <person name="Echele G."/>
            <person name="Lee C.C."/>
        </authorList>
    </citation>
    <scope>NUCLEOTIDE SEQUENCE [LARGE SCALE GENOMIC DNA]</scope>
    <source>
        <strain evidence="1 2">DSM 14827</strain>
    </source>
</reference>
<dbReference type="AlphaFoldDB" id="A0A239PP35"/>
<evidence type="ECO:0000313" key="1">
    <source>
        <dbReference type="EMBL" id="SNT71813.1"/>
    </source>
</evidence>
<proteinExistence type="predicted"/>
<evidence type="ECO:0008006" key="3">
    <source>
        <dbReference type="Google" id="ProtNLM"/>
    </source>
</evidence>
<dbReference type="NCBIfam" id="TIGR01560">
    <property type="entry name" value="put_DNA_pack"/>
    <property type="match status" value="1"/>
</dbReference>
<dbReference type="NCBIfam" id="TIGR02215">
    <property type="entry name" value="phage_chp_gp8"/>
    <property type="match status" value="1"/>
</dbReference>
<sequence>MMLIEETAPAAEALPVTALREHLRLGSGFDSPEEAAETAALTGFLRAAMAAIEARTGKVLLARRFRMRIDEWRDRLAQPLPLAPVDEIMAIRIDDGDGQMTELSAESWRLVPDNQRPLILPTGVILPNVPRRGSVEVIFTAGFGETWQAVPADLAQAVLMLAAQYYEDRGSDSARGGMPFGVSALIERWRQVRVLGGRGHRGGRR</sequence>
<accession>A0A239PP35</accession>
<evidence type="ECO:0000313" key="2">
    <source>
        <dbReference type="Proteomes" id="UP000198307"/>
    </source>
</evidence>
<dbReference type="EMBL" id="FZQB01000002">
    <property type="protein sequence ID" value="SNT71813.1"/>
    <property type="molecule type" value="Genomic_DNA"/>
</dbReference>